<dbReference type="Pfam" id="PF02634">
    <property type="entry name" value="FdhD-NarQ"/>
    <property type="match status" value="1"/>
</dbReference>
<name>A0A3E2U7M7_9FIRM</name>
<dbReference type="InterPro" id="IPR003786">
    <property type="entry name" value="FdhD"/>
</dbReference>
<dbReference type="PANTHER" id="PTHR30592:SF1">
    <property type="entry name" value="SULFUR CARRIER PROTEIN FDHD"/>
    <property type="match status" value="1"/>
</dbReference>
<dbReference type="AlphaFoldDB" id="A0A3E2U7M7"/>
<protein>
    <submittedName>
        <fullName evidence="3">Sufurtransferase FdhD</fullName>
    </submittedName>
</protein>
<dbReference type="PANTHER" id="PTHR30592">
    <property type="entry name" value="FORMATE DEHYDROGENASE"/>
    <property type="match status" value="1"/>
</dbReference>
<keyword evidence="3" id="KW-0808">Transferase</keyword>
<dbReference type="InterPro" id="IPR016193">
    <property type="entry name" value="Cytidine_deaminase-like"/>
</dbReference>
<keyword evidence="1" id="KW-0963">Cytoplasm</keyword>
<keyword evidence="2" id="KW-0501">Molybdenum cofactor biosynthesis</keyword>
<evidence type="ECO:0000313" key="4">
    <source>
        <dbReference type="Proteomes" id="UP000260991"/>
    </source>
</evidence>
<reference evidence="3 4" key="1">
    <citation type="submission" date="2018-08" db="EMBL/GenBank/DDBJ databases">
        <title>A genome reference for cultivated species of the human gut microbiota.</title>
        <authorList>
            <person name="Zou Y."/>
            <person name="Xue W."/>
            <person name="Luo G."/>
        </authorList>
    </citation>
    <scope>NUCLEOTIDE SEQUENCE [LARGE SCALE GENOMIC DNA]</scope>
    <source>
        <strain evidence="3 4">AF32-8AC</strain>
    </source>
</reference>
<organism evidence="3 4">
    <name type="scientific">Faecalibacterium prausnitzii</name>
    <dbReference type="NCBI Taxonomy" id="853"/>
    <lineage>
        <taxon>Bacteria</taxon>
        <taxon>Bacillati</taxon>
        <taxon>Bacillota</taxon>
        <taxon>Clostridia</taxon>
        <taxon>Eubacteriales</taxon>
        <taxon>Oscillospiraceae</taxon>
        <taxon>Faecalibacterium</taxon>
    </lineage>
</organism>
<dbReference type="Gene3D" id="3.40.140.10">
    <property type="entry name" value="Cytidine Deaminase, domain 2"/>
    <property type="match status" value="1"/>
</dbReference>
<proteinExistence type="predicted"/>
<evidence type="ECO:0000256" key="1">
    <source>
        <dbReference type="ARBA" id="ARBA00022490"/>
    </source>
</evidence>
<dbReference type="EMBL" id="QVER01000005">
    <property type="protein sequence ID" value="RGB92130.1"/>
    <property type="molecule type" value="Genomic_DNA"/>
</dbReference>
<evidence type="ECO:0000256" key="2">
    <source>
        <dbReference type="ARBA" id="ARBA00023150"/>
    </source>
</evidence>
<dbReference type="Proteomes" id="UP000260991">
    <property type="component" value="Unassembled WGS sequence"/>
</dbReference>
<dbReference type="PIRSF" id="PIRSF015626">
    <property type="entry name" value="FdhD"/>
    <property type="match status" value="1"/>
</dbReference>
<dbReference type="GO" id="GO:0006777">
    <property type="term" value="P:Mo-molybdopterin cofactor biosynthetic process"/>
    <property type="evidence" value="ECO:0007669"/>
    <property type="project" value="UniProtKB-KW"/>
</dbReference>
<comment type="caution">
    <text evidence="3">The sequence shown here is derived from an EMBL/GenBank/DDBJ whole genome shotgun (WGS) entry which is preliminary data.</text>
</comment>
<dbReference type="GO" id="GO:0016783">
    <property type="term" value="F:sulfurtransferase activity"/>
    <property type="evidence" value="ECO:0007669"/>
    <property type="project" value="InterPro"/>
</dbReference>
<dbReference type="Gene3D" id="3.10.20.10">
    <property type="match status" value="1"/>
</dbReference>
<sequence length="261" mass="27977">MNRERTPMQINDLFGAAAAFETVRMPDGTEAAIPTEHAAVIYVNEQSAFRVVCTSQLLPQLALGRLLTEGWIASAEEVEQISVCAEGLKINIYLNHPLTARRAAAQEVSSCCTDNVALGSPVEVQPLRAVPHLDVQPEWVDALAAAMNVGLPLYQATHAVHSCFVLHEGRILCACEDIGRHNALDKAVGSVLLAGVSLSECVLYTSGRVPMDMVRKAIRAGVPALVSKTMPTVQSLELAQEYGLQLLCGRKHPLTSSKSAG</sequence>
<evidence type="ECO:0000313" key="3">
    <source>
        <dbReference type="EMBL" id="RGB92130.1"/>
    </source>
</evidence>
<accession>A0A3E2U7M7</accession>
<dbReference type="SUPFAM" id="SSF53927">
    <property type="entry name" value="Cytidine deaminase-like"/>
    <property type="match status" value="1"/>
</dbReference>
<gene>
    <name evidence="3" type="ORF">DWZ46_05840</name>
</gene>